<feature type="compositionally biased region" description="Low complexity" evidence="8">
    <location>
        <begin position="1062"/>
        <end position="1076"/>
    </location>
</feature>
<evidence type="ECO:0000256" key="7">
    <source>
        <dbReference type="PROSITE-ProRule" id="PRU10141"/>
    </source>
</evidence>
<gene>
    <name evidence="10" type="primary">POM1</name>
    <name evidence="10" type="ORF">SEUCBS140593_010664</name>
</gene>
<feature type="region of interest" description="Disordered" evidence="8">
    <location>
        <begin position="609"/>
        <end position="669"/>
    </location>
</feature>
<feature type="compositionally biased region" description="Low complexity" evidence="8">
    <location>
        <begin position="489"/>
        <end position="521"/>
    </location>
</feature>
<feature type="compositionally biased region" description="Polar residues" evidence="8">
    <location>
        <begin position="522"/>
        <end position="531"/>
    </location>
</feature>
<evidence type="ECO:0000256" key="1">
    <source>
        <dbReference type="ARBA" id="ARBA00008867"/>
    </source>
</evidence>
<feature type="compositionally biased region" description="Low complexity" evidence="8">
    <location>
        <begin position="609"/>
        <end position="627"/>
    </location>
</feature>
<feature type="compositionally biased region" description="Polar residues" evidence="8">
    <location>
        <begin position="716"/>
        <end position="725"/>
    </location>
</feature>
<feature type="compositionally biased region" description="Polar residues" evidence="8">
    <location>
        <begin position="757"/>
        <end position="773"/>
    </location>
</feature>
<feature type="domain" description="Protein kinase" evidence="9">
    <location>
        <begin position="1212"/>
        <end position="1508"/>
    </location>
</feature>
<accession>A0ABP0D1X8</accession>
<feature type="compositionally biased region" description="Low complexity" evidence="8">
    <location>
        <begin position="1645"/>
        <end position="1672"/>
    </location>
</feature>
<feature type="region of interest" description="Disordered" evidence="8">
    <location>
        <begin position="232"/>
        <end position="400"/>
    </location>
</feature>
<dbReference type="GO" id="GO:0004712">
    <property type="term" value="F:protein serine/threonine/tyrosine kinase activity"/>
    <property type="evidence" value="ECO:0007669"/>
    <property type="project" value="UniProtKB-EC"/>
</dbReference>
<evidence type="ECO:0000313" key="11">
    <source>
        <dbReference type="Proteomes" id="UP001642482"/>
    </source>
</evidence>
<evidence type="ECO:0000256" key="4">
    <source>
        <dbReference type="ARBA" id="ARBA00022741"/>
    </source>
</evidence>
<feature type="compositionally biased region" description="Low complexity" evidence="8">
    <location>
        <begin position="44"/>
        <end position="60"/>
    </location>
</feature>
<feature type="compositionally biased region" description="Polar residues" evidence="8">
    <location>
        <begin position="33"/>
        <end position="43"/>
    </location>
</feature>
<dbReference type="InterPro" id="IPR017441">
    <property type="entry name" value="Protein_kinase_ATP_BS"/>
</dbReference>
<dbReference type="InterPro" id="IPR000719">
    <property type="entry name" value="Prot_kinase_dom"/>
</dbReference>
<dbReference type="PANTHER" id="PTHR24058">
    <property type="entry name" value="DUAL SPECIFICITY PROTEIN KINASE"/>
    <property type="match status" value="1"/>
</dbReference>
<dbReference type="PROSITE" id="PS00107">
    <property type="entry name" value="PROTEIN_KINASE_ATP"/>
    <property type="match status" value="1"/>
</dbReference>
<dbReference type="EMBL" id="CAWUHD010000245">
    <property type="protein sequence ID" value="CAK7238414.1"/>
    <property type="molecule type" value="Genomic_DNA"/>
</dbReference>
<evidence type="ECO:0000256" key="8">
    <source>
        <dbReference type="SAM" id="MobiDB-lite"/>
    </source>
</evidence>
<dbReference type="Proteomes" id="UP001642482">
    <property type="component" value="Unassembled WGS sequence"/>
</dbReference>
<dbReference type="PROSITE" id="PS50011">
    <property type="entry name" value="PROTEIN_KINASE_DOM"/>
    <property type="match status" value="1"/>
</dbReference>
<feature type="compositionally biased region" description="Low complexity" evidence="8">
    <location>
        <begin position="445"/>
        <end position="459"/>
    </location>
</feature>
<keyword evidence="3 10" id="KW-0808">Transferase</keyword>
<feature type="compositionally biased region" description="Polar residues" evidence="8">
    <location>
        <begin position="931"/>
        <end position="941"/>
    </location>
</feature>
<feature type="region of interest" description="Disordered" evidence="8">
    <location>
        <begin position="441"/>
        <end position="553"/>
    </location>
</feature>
<keyword evidence="11" id="KW-1185">Reference proteome</keyword>
<comment type="caution">
    <text evidence="10">The sequence shown here is derived from an EMBL/GenBank/DDBJ whole genome shotgun (WGS) entry which is preliminary data.</text>
</comment>
<feature type="region of interest" description="Disordered" evidence="8">
    <location>
        <begin position="1"/>
        <end position="96"/>
    </location>
</feature>
<evidence type="ECO:0000256" key="5">
    <source>
        <dbReference type="ARBA" id="ARBA00022777"/>
    </source>
</evidence>
<evidence type="ECO:0000256" key="3">
    <source>
        <dbReference type="ARBA" id="ARBA00022679"/>
    </source>
</evidence>
<dbReference type="GO" id="GO:0004674">
    <property type="term" value="F:protein serine/threonine kinase activity"/>
    <property type="evidence" value="ECO:0007669"/>
    <property type="project" value="UniProtKB-KW"/>
</dbReference>
<feature type="compositionally biased region" description="Low complexity" evidence="8">
    <location>
        <begin position="652"/>
        <end position="668"/>
    </location>
</feature>
<feature type="compositionally biased region" description="Low complexity" evidence="8">
    <location>
        <begin position="884"/>
        <end position="895"/>
    </location>
</feature>
<dbReference type="SUPFAM" id="SSF56112">
    <property type="entry name" value="Protein kinase-like (PK-like)"/>
    <property type="match status" value="1"/>
</dbReference>
<dbReference type="InterPro" id="IPR050494">
    <property type="entry name" value="Ser_Thr_dual-spec_kinase"/>
</dbReference>
<dbReference type="CDD" id="cd14210">
    <property type="entry name" value="PKc_DYRK"/>
    <property type="match status" value="1"/>
</dbReference>
<organism evidence="10 11">
    <name type="scientific">Sporothrix eucalyptigena</name>
    <dbReference type="NCBI Taxonomy" id="1812306"/>
    <lineage>
        <taxon>Eukaryota</taxon>
        <taxon>Fungi</taxon>
        <taxon>Dikarya</taxon>
        <taxon>Ascomycota</taxon>
        <taxon>Pezizomycotina</taxon>
        <taxon>Sordariomycetes</taxon>
        <taxon>Sordariomycetidae</taxon>
        <taxon>Ophiostomatales</taxon>
        <taxon>Ophiostomataceae</taxon>
        <taxon>Sporothrix</taxon>
    </lineage>
</organism>
<feature type="compositionally biased region" description="Low complexity" evidence="8">
    <location>
        <begin position="912"/>
        <end position="928"/>
    </location>
</feature>
<dbReference type="Pfam" id="PF00069">
    <property type="entry name" value="Pkinase"/>
    <property type="match status" value="1"/>
</dbReference>
<feature type="compositionally biased region" description="Basic and acidic residues" evidence="8">
    <location>
        <begin position="945"/>
        <end position="956"/>
    </location>
</feature>
<reference evidence="10 11" key="1">
    <citation type="submission" date="2024-01" db="EMBL/GenBank/DDBJ databases">
        <authorList>
            <person name="Allen C."/>
            <person name="Tagirdzhanova G."/>
        </authorList>
    </citation>
    <scope>NUCLEOTIDE SEQUENCE [LARGE SCALE GENOMIC DNA]</scope>
</reference>
<feature type="compositionally biased region" description="Acidic residues" evidence="8">
    <location>
        <begin position="82"/>
        <end position="93"/>
    </location>
</feature>
<dbReference type="Gene3D" id="3.30.200.20">
    <property type="entry name" value="Phosphorylase Kinase, domain 1"/>
    <property type="match status" value="1"/>
</dbReference>
<evidence type="ECO:0000259" key="9">
    <source>
        <dbReference type="PROSITE" id="PS50011"/>
    </source>
</evidence>
<feature type="compositionally biased region" description="Low complexity" evidence="8">
    <location>
        <begin position="374"/>
        <end position="397"/>
    </location>
</feature>
<feature type="compositionally biased region" description="Low complexity" evidence="8">
    <location>
        <begin position="313"/>
        <end position="328"/>
    </location>
</feature>
<feature type="compositionally biased region" description="Polar residues" evidence="8">
    <location>
        <begin position="201"/>
        <end position="217"/>
    </location>
</feature>
<feature type="region of interest" description="Disordered" evidence="8">
    <location>
        <begin position="694"/>
        <end position="725"/>
    </location>
</feature>
<feature type="compositionally biased region" description="Polar residues" evidence="8">
    <location>
        <begin position="838"/>
        <end position="847"/>
    </location>
</feature>
<feature type="compositionally biased region" description="Polar residues" evidence="8">
    <location>
        <begin position="232"/>
        <end position="242"/>
    </location>
</feature>
<evidence type="ECO:0000313" key="10">
    <source>
        <dbReference type="EMBL" id="CAK7238414.1"/>
    </source>
</evidence>
<dbReference type="PROSITE" id="PS00108">
    <property type="entry name" value="PROTEIN_KINASE_ST"/>
    <property type="match status" value="1"/>
</dbReference>
<feature type="binding site" evidence="7">
    <location>
        <position position="1241"/>
    </location>
    <ligand>
        <name>ATP</name>
        <dbReference type="ChEBI" id="CHEBI:30616"/>
    </ligand>
</feature>
<keyword evidence="6 7" id="KW-0067">ATP-binding</keyword>
<proteinExistence type="inferred from homology"/>
<feature type="compositionally biased region" description="Pro residues" evidence="8">
    <location>
        <begin position="896"/>
        <end position="911"/>
    </location>
</feature>
<feature type="region of interest" description="Disordered" evidence="8">
    <location>
        <begin position="878"/>
        <end position="1090"/>
    </location>
</feature>
<dbReference type="SMART" id="SM00220">
    <property type="entry name" value="S_TKc"/>
    <property type="match status" value="1"/>
</dbReference>
<comment type="similarity">
    <text evidence="1">Belongs to the protein kinase superfamily. CMGC Ser/Thr protein kinase family. MNB/DYRK subfamily.</text>
</comment>
<keyword evidence="4 7" id="KW-0547">Nucleotide-binding</keyword>
<dbReference type="EC" id="2.7.12.1" evidence="10"/>
<feature type="compositionally biased region" description="Low complexity" evidence="8">
    <location>
        <begin position="1595"/>
        <end position="1617"/>
    </location>
</feature>
<feature type="compositionally biased region" description="Pro residues" evidence="8">
    <location>
        <begin position="63"/>
        <end position="74"/>
    </location>
</feature>
<evidence type="ECO:0000256" key="6">
    <source>
        <dbReference type="ARBA" id="ARBA00022840"/>
    </source>
</evidence>
<feature type="compositionally biased region" description="Polar residues" evidence="8">
    <location>
        <begin position="821"/>
        <end position="830"/>
    </location>
</feature>
<feature type="compositionally biased region" description="Low complexity" evidence="8">
    <location>
        <begin position="180"/>
        <end position="196"/>
    </location>
</feature>
<keyword evidence="2 10" id="KW-0723">Serine/threonine-protein kinase</keyword>
<feature type="region of interest" description="Disordered" evidence="8">
    <location>
        <begin position="180"/>
        <end position="217"/>
    </location>
</feature>
<feature type="region of interest" description="Disordered" evidence="8">
    <location>
        <begin position="1513"/>
        <end position="1672"/>
    </location>
</feature>
<feature type="region of interest" description="Disordered" evidence="8">
    <location>
        <begin position="743"/>
        <end position="864"/>
    </location>
</feature>
<sequence>MRRNHRPQADSGPAATSQSPTRGVSPDKPSPMLSASSNNNHSLFSFGRSNGASASAASNSKHPQPPQLPPPLPPQIIRTEDDPNDPYFDGEDDVTGHATSYDFLPSVSFDDLQSSLESASTDFKLAQFPSPTGQGSILGSQGLIDTMVEQSANATYGGSSGSVVNRPAAAAAVAAAATASGAASTTSTTGNTTTTTRIAIPQSSSASTIGANSRISKTGSILRRPSITARQNINLSTSTSSVPDAAVVPASTRQRRQSHYPPVSNSNIGKPPRKSMGPGILDSEYNSGVGRSGSRRRTSLASNSDRPISGSARSSIDGGSRLGSSGSDAVRNLNGSRASKTRSLHQSSRASISAGFDSTKASGPGFQRPPRTVSHSNSTGNFSSSTSSANGSLSTKSATYGHSAATKRMSMAPVLHASHATGLGARTVSPTDARRMKRMSIMPPSASSSSATGATNSNAESRDTPQTSNVPLPSSAELRASSRSPSMLPRKASTPSSSRTTPDPNRKSYSSGFSIGSSMSFNTVRSSTGSIQPRLPQGGSGATSIAGTGSRLPAPKPTVMLNVVPAMNMDDGEDVPPVPAIPKVYESPKESPAELSFFERRKSNLAYDGSSIHSSSTASISGSQPSGLDPPAMIQRKPSTRATKDYDKANHTVTGATGATSTANTKKNLQPLRLPPINLMPLSVPTAAKIAALQEQHAATPDRNLSPPPSRIIAKTPTTPMTASKGSFFTRQRNEERAELTLAMRSSSSVHHHTRTESANDNGTDETSSSEFFSVSGVPTMKSSLHKPSISPFLSTSAPKGNTMDPTYFKTSKTPGDDSDSAYTTPSSFITPIPLPAPTSTTSTNRKPSGPRAPAPTPSRAFAPLESVSTIITSGGEASFLMDPMPTSTSVSVPAPKSPPPLSSPDEPPTPSSIGSSLRRKLSLSWKRSNTKSSLSNQGGSISDKPAEPVPADHKQKQQQQQQQQDQRTYAHHRQISSTDKHDGMPPPPRIPKSATMSQVAAPKKSPTPAAALSTKPSATYLESRRRKSSASSLNAILANGDRGHAKDSSSTAPAASDVGVTNSHPHTTHSSHTSSVMQKILKTKQSTASIRHQHDMWTADLDSDDLIAEEEMRKLGARRKDTELAARTLDALRKRATPKERVSAQEATRIAMLNVYERGEIVDYNDVYFCGTQNAAKVAGDANSDKIPNFGYDDERGDYAIVAGDHLAYRYEIIDLLGKGSFGQVVRCIDHKTGVLVAVKIIRNKKRFHQQALVEVNILQKLREWDPKNKHSMVNFTHSFYFRGHLCISTELLDMNLYEFIKANSFRGSSLKLVRRFTKQMLSSLILLKQHKVIHCDLKPENVLLRHPLHTELKVIDFGSSCFENERVYTYIQSRFYRSPEVILGMTYGMPIDMWSLGCILAELFTGVPIFPGENEQEQLACIMEVFGPPEKHLIEKSTRKKLFFDSMGKPRLTVSSKGRRRRPSSKTLQQVIKCDDEAFLDFLGRCLRWDPDRRLKPEEAIRHEFITGQKAVIRPPVPRGSHHSLNTRDGSPVRRHHTISVPSSGPRPLPEPPGSTSGSGNLKLGTAPTLRAGGARESLGVNPHKSANGPTIASSRRASAVTSSTAAAKRTSATTGGSGSNGTSGTSIGPASSLPRAAGRVVSGGSLSSSMSKPDLAAAGAAAAMTRRAA</sequence>
<protein>
    <submittedName>
        <fullName evidence="10">Serine/threonine protein kinase, CMGC, dual-specificity</fullName>
        <ecNumber evidence="10">2.7.12.1</ecNumber>
    </submittedName>
</protein>
<dbReference type="Gene3D" id="1.10.510.10">
    <property type="entry name" value="Transferase(Phosphotransferase) domain 1"/>
    <property type="match status" value="1"/>
</dbReference>
<feature type="compositionally biased region" description="Low complexity" evidence="8">
    <location>
        <begin position="1030"/>
        <end position="1040"/>
    </location>
</feature>
<keyword evidence="5 10" id="KW-0418">Kinase</keyword>
<dbReference type="InterPro" id="IPR008271">
    <property type="entry name" value="Ser/Thr_kinase_AS"/>
</dbReference>
<evidence type="ECO:0000256" key="2">
    <source>
        <dbReference type="ARBA" id="ARBA00022527"/>
    </source>
</evidence>
<dbReference type="PANTHER" id="PTHR24058:SF22">
    <property type="entry name" value="DUAL SPECIFICITY TYROSINE-PHOSPHORYLATION-REGULATED KINASE 4"/>
    <property type="match status" value="1"/>
</dbReference>
<feature type="compositionally biased region" description="Low complexity" evidence="8">
    <location>
        <begin position="958"/>
        <end position="967"/>
    </location>
</feature>
<feature type="compositionally biased region" description="Low complexity" evidence="8">
    <location>
        <begin position="1001"/>
        <end position="1012"/>
    </location>
</feature>
<dbReference type="InterPro" id="IPR011009">
    <property type="entry name" value="Kinase-like_dom_sf"/>
</dbReference>
<name>A0ABP0D1X8_9PEZI</name>